<dbReference type="Proteomes" id="UP000838756">
    <property type="component" value="Unassembled WGS sequence"/>
</dbReference>
<comment type="caution">
    <text evidence="2">The sequence shown here is derived from an EMBL/GenBank/DDBJ whole genome shotgun (WGS) entry which is preliminary data.</text>
</comment>
<keyword evidence="3" id="KW-1185">Reference proteome</keyword>
<dbReference type="OrthoDB" id="7443721at2759"/>
<feature type="compositionally biased region" description="Basic and acidic residues" evidence="1">
    <location>
        <begin position="1"/>
        <end position="22"/>
    </location>
</feature>
<proteinExistence type="predicted"/>
<accession>A0A8S4SDK7</accession>
<feature type="region of interest" description="Disordered" evidence="1">
    <location>
        <begin position="1"/>
        <end position="26"/>
    </location>
</feature>
<dbReference type="EMBL" id="CAKXAJ010026136">
    <property type="protein sequence ID" value="CAH2258114.1"/>
    <property type="molecule type" value="Genomic_DNA"/>
</dbReference>
<dbReference type="AlphaFoldDB" id="A0A8S4SDK7"/>
<gene>
    <name evidence="2" type="primary">jg23138</name>
    <name evidence="2" type="ORF">PAEG_LOCUS23263</name>
</gene>
<protein>
    <submittedName>
        <fullName evidence="2">Jg23138 protein</fullName>
    </submittedName>
</protein>
<evidence type="ECO:0000313" key="3">
    <source>
        <dbReference type="Proteomes" id="UP000838756"/>
    </source>
</evidence>
<sequence>MRISYLKEKDRRLKPSRNDHSMQKSSSLPVTLTFLGHLCSLAAPSPHEDFRKKDPKMSYNKYIPISRERYDDLMNRYEEFQKTVDSKTLDPIKVFPPLAPKLVEEIMLIRGVSVELQKKKDEDMKKMQGIEDNKVEIKEKNENETAEISVEV</sequence>
<evidence type="ECO:0000313" key="2">
    <source>
        <dbReference type="EMBL" id="CAH2258114.1"/>
    </source>
</evidence>
<organism evidence="2 3">
    <name type="scientific">Pararge aegeria aegeria</name>
    <dbReference type="NCBI Taxonomy" id="348720"/>
    <lineage>
        <taxon>Eukaryota</taxon>
        <taxon>Metazoa</taxon>
        <taxon>Ecdysozoa</taxon>
        <taxon>Arthropoda</taxon>
        <taxon>Hexapoda</taxon>
        <taxon>Insecta</taxon>
        <taxon>Pterygota</taxon>
        <taxon>Neoptera</taxon>
        <taxon>Endopterygota</taxon>
        <taxon>Lepidoptera</taxon>
        <taxon>Glossata</taxon>
        <taxon>Ditrysia</taxon>
        <taxon>Papilionoidea</taxon>
        <taxon>Nymphalidae</taxon>
        <taxon>Satyrinae</taxon>
        <taxon>Satyrini</taxon>
        <taxon>Parargina</taxon>
        <taxon>Pararge</taxon>
    </lineage>
</organism>
<name>A0A8S4SDK7_9NEOP</name>
<evidence type="ECO:0000256" key="1">
    <source>
        <dbReference type="SAM" id="MobiDB-lite"/>
    </source>
</evidence>
<reference evidence="2" key="1">
    <citation type="submission" date="2022-03" db="EMBL/GenBank/DDBJ databases">
        <authorList>
            <person name="Lindestad O."/>
        </authorList>
    </citation>
    <scope>NUCLEOTIDE SEQUENCE</scope>
</reference>